<organism evidence="14 15">
    <name type="scientific">Novacetimonas pomaceti</name>
    <dbReference type="NCBI Taxonomy" id="2021998"/>
    <lineage>
        <taxon>Bacteria</taxon>
        <taxon>Pseudomonadati</taxon>
        <taxon>Pseudomonadota</taxon>
        <taxon>Alphaproteobacteria</taxon>
        <taxon>Acetobacterales</taxon>
        <taxon>Acetobacteraceae</taxon>
        <taxon>Novacetimonas</taxon>
    </lineage>
</organism>
<name>A0A318QDJ7_9PROT</name>
<keyword evidence="5" id="KW-0547">Nucleotide-binding</keyword>
<keyword evidence="9" id="KW-0443">Lipid metabolism</keyword>
<evidence type="ECO:0000256" key="11">
    <source>
        <dbReference type="ARBA" id="ARBA00023264"/>
    </source>
</evidence>
<dbReference type="Gene3D" id="2.60.200.40">
    <property type="match status" value="1"/>
</dbReference>
<keyword evidence="8" id="KW-0460">Magnesium</keyword>
<keyword evidence="10" id="KW-0594">Phospholipid biosynthesis</keyword>
<dbReference type="PROSITE" id="PS50146">
    <property type="entry name" value="DAGK"/>
    <property type="match status" value="1"/>
</dbReference>
<keyword evidence="7" id="KW-0067">ATP-binding</keyword>
<keyword evidence="2" id="KW-0444">Lipid biosynthesis</keyword>
<dbReference type="InterPro" id="IPR016064">
    <property type="entry name" value="NAD/diacylglycerol_kinase_sf"/>
</dbReference>
<keyword evidence="6" id="KW-0418">Kinase</keyword>
<dbReference type="GO" id="GO:0005524">
    <property type="term" value="F:ATP binding"/>
    <property type="evidence" value="ECO:0007669"/>
    <property type="project" value="UniProtKB-KW"/>
</dbReference>
<dbReference type="InterPro" id="IPR045540">
    <property type="entry name" value="YegS/DAGK_C"/>
</dbReference>
<evidence type="ECO:0000256" key="6">
    <source>
        <dbReference type="ARBA" id="ARBA00022777"/>
    </source>
</evidence>
<evidence type="ECO:0000256" key="10">
    <source>
        <dbReference type="ARBA" id="ARBA00023209"/>
    </source>
</evidence>
<dbReference type="InterPro" id="IPR050187">
    <property type="entry name" value="Lipid_Phosphate_FormReg"/>
</dbReference>
<evidence type="ECO:0000256" key="7">
    <source>
        <dbReference type="ARBA" id="ARBA00022840"/>
    </source>
</evidence>
<dbReference type="AlphaFoldDB" id="A0A318QDJ7"/>
<keyword evidence="11" id="KW-1208">Phospholipid metabolism</keyword>
<evidence type="ECO:0000313" key="14">
    <source>
        <dbReference type="EMBL" id="PYD75342.1"/>
    </source>
</evidence>
<proteinExistence type="predicted"/>
<dbReference type="GO" id="GO:0005886">
    <property type="term" value="C:plasma membrane"/>
    <property type="evidence" value="ECO:0007669"/>
    <property type="project" value="TreeGrafter"/>
</dbReference>
<comment type="caution">
    <text evidence="14">The sequence shown here is derived from an EMBL/GenBank/DDBJ whole genome shotgun (WGS) entry which is preliminary data.</text>
</comment>
<dbReference type="SUPFAM" id="SSF111331">
    <property type="entry name" value="NAD kinase/diacylglycerol kinase-like"/>
    <property type="match status" value="1"/>
</dbReference>
<dbReference type="SMART" id="SM00046">
    <property type="entry name" value="DAGKc"/>
    <property type="match status" value="1"/>
</dbReference>
<dbReference type="InterPro" id="IPR017438">
    <property type="entry name" value="ATP-NAD_kinase_N"/>
</dbReference>
<dbReference type="NCBIfam" id="TIGR00147">
    <property type="entry name" value="YegS/Rv2252/BmrU family lipid kinase"/>
    <property type="match status" value="1"/>
</dbReference>
<dbReference type="Pfam" id="PF00781">
    <property type="entry name" value="DAGK_cat"/>
    <property type="match status" value="1"/>
</dbReference>
<evidence type="ECO:0000259" key="13">
    <source>
        <dbReference type="PROSITE" id="PS50146"/>
    </source>
</evidence>
<feature type="domain" description="DAGKc" evidence="13">
    <location>
        <begin position="43"/>
        <end position="177"/>
    </location>
</feature>
<dbReference type="InterPro" id="IPR001206">
    <property type="entry name" value="Diacylglycerol_kinase_cat_dom"/>
</dbReference>
<dbReference type="Proteomes" id="UP000247609">
    <property type="component" value="Unassembled WGS sequence"/>
</dbReference>
<evidence type="ECO:0000256" key="4">
    <source>
        <dbReference type="ARBA" id="ARBA00022723"/>
    </source>
</evidence>
<dbReference type="PANTHER" id="PTHR12358:SF106">
    <property type="entry name" value="LIPID KINASE YEGS"/>
    <property type="match status" value="1"/>
</dbReference>
<dbReference type="PANTHER" id="PTHR12358">
    <property type="entry name" value="SPHINGOSINE KINASE"/>
    <property type="match status" value="1"/>
</dbReference>
<evidence type="ECO:0000313" key="15">
    <source>
        <dbReference type="Proteomes" id="UP000247609"/>
    </source>
</evidence>
<dbReference type="GO" id="GO:0046872">
    <property type="term" value="F:metal ion binding"/>
    <property type="evidence" value="ECO:0007669"/>
    <property type="project" value="UniProtKB-KW"/>
</dbReference>
<dbReference type="Pfam" id="PF19279">
    <property type="entry name" value="YegS_C"/>
    <property type="match status" value="1"/>
</dbReference>
<dbReference type="Gene3D" id="3.40.50.10330">
    <property type="entry name" value="Probable inorganic polyphosphate/atp-NAD kinase, domain 1"/>
    <property type="match status" value="1"/>
</dbReference>
<gene>
    <name evidence="14" type="ORF">CFR71_09595</name>
</gene>
<evidence type="ECO:0000256" key="9">
    <source>
        <dbReference type="ARBA" id="ARBA00023098"/>
    </source>
</evidence>
<keyword evidence="4" id="KW-0479">Metal-binding</keyword>
<evidence type="ECO:0000256" key="2">
    <source>
        <dbReference type="ARBA" id="ARBA00022516"/>
    </source>
</evidence>
<evidence type="ECO:0000256" key="8">
    <source>
        <dbReference type="ARBA" id="ARBA00022842"/>
    </source>
</evidence>
<comment type="cofactor">
    <cofactor evidence="1">
        <name>Mg(2+)</name>
        <dbReference type="ChEBI" id="CHEBI:18420"/>
    </cofactor>
</comment>
<evidence type="ECO:0000256" key="1">
    <source>
        <dbReference type="ARBA" id="ARBA00001946"/>
    </source>
</evidence>
<reference evidence="14 15" key="1">
    <citation type="submission" date="2017-07" db="EMBL/GenBank/DDBJ databases">
        <title>A draft genome sequence of Komagataeibacter sp. T5K1.</title>
        <authorList>
            <person name="Skraban J."/>
            <person name="Cleenwerck I."/>
            <person name="Vandamme P."/>
            <person name="Trcek J."/>
        </authorList>
    </citation>
    <scope>NUCLEOTIDE SEQUENCE [LARGE SCALE GENOMIC DNA]</scope>
    <source>
        <strain evidence="14 15">T5K1</strain>
    </source>
</reference>
<protein>
    <recommendedName>
        <fullName evidence="13">DAGKc domain-containing protein</fullName>
    </recommendedName>
</protein>
<keyword evidence="3" id="KW-0808">Transferase</keyword>
<evidence type="ECO:0000256" key="3">
    <source>
        <dbReference type="ARBA" id="ARBA00022679"/>
    </source>
</evidence>
<dbReference type="EMBL" id="NOXG01000010">
    <property type="protein sequence ID" value="PYD75342.1"/>
    <property type="molecule type" value="Genomic_DNA"/>
</dbReference>
<dbReference type="GO" id="GO:0008654">
    <property type="term" value="P:phospholipid biosynthetic process"/>
    <property type="evidence" value="ECO:0007669"/>
    <property type="project" value="UniProtKB-KW"/>
</dbReference>
<sequence length="348" mass="37234">MGGAWRWWTSWRDARPPPSSPGRRAMATGRPATRAGHRPTRGIGQMRTCIILNPTAGRRRREPLRQFIEALQAGGAQVRVLVTRHAGHGGELARQIVHEGATDCIIAAGGDGTIAEIAQAVAGTSQRMGIFPAGSANVLALELGIPFAPAAAARLILSGACATIWPGVIESTRDGRPAPPHLFVQMAGIGFDACVVHRLPLRLKRLVGRAGYVLTMLGAAMTYRFPVIDVRIDGTAYQARAIVVSKGRLYGGAYVICPQGMHHQAGFCAIMQEKGGIIPTLRMGWALLRGRMEQMPDVRIVCGRDIDIHAAIPIPVQTDGDISGTTPVRIRDAGRPLRLAIDTTARPS</sequence>
<accession>A0A318QDJ7</accession>
<dbReference type="InterPro" id="IPR005218">
    <property type="entry name" value="Diacylglycerol/lipid_kinase"/>
</dbReference>
<dbReference type="GO" id="GO:0016301">
    <property type="term" value="F:kinase activity"/>
    <property type="evidence" value="ECO:0007669"/>
    <property type="project" value="UniProtKB-KW"/>
</dbReference>
<evidence type="ECO:0000256" key="12">
    <source>
        <dbReference type="SAM" id="MobiDB-lite"/>
    </source>
</evidence>
<evidence type="ECO:0000256" key="5">
    <source>
        <dbReference type="ARBA" id="ARBA00022741"/>
    </source>
</evidence>
<feature type="region of interest" description="Disordered" evidence="12">
    <location>
        <begin position="1"/>
        <end position="40"/>
    </location>
</feature>